<dbReference type="AlphaFoldDB" id="A0A0K2UAV7"/>
<proteinExistence type="predicted"/>
<dbReference type="EMBL" id="HACA01017988">
    <property type="protein sequence ID" value="CDW35349.1"/>
    <property type="molecule type" value="Transcribed_RNA"/>
</dbReference>
<reference evidence="1" key="1">
    <citation type="submission" date="2014-05" db="EMBL/GenBank/DDBJ databases">
        <authorList>
            <person name="Chronopoulou M."/>
        </authorList>
    </citation>
    <scope>NUCLEOTIDE SEQUENCE</scope>
    <source>
        <tissue evidence="1">Whole organism</tissue>
    </source>
</reference>
<organism evidence="1">
    <name type="scientific">Lepeophtheirus salmonis</name>
    <name type="common">Salmon louse</name>
    <name type="synonym">Caligus salmonis</name>
    <dbReference type="NCBI Taxonomy" id="72036"/>
    <lineage>
        <taxon>Eukaryota</taxon>
        <taxon>Metazoa</taxon>
        <taxon>Ecdysozoa</taxon>
        <taxon>Arthropoda</taxon>
        <taxon>Crustacea</taxon>
        <taxon>Multicrustacea</taxon>
        <taxon>Hexanauplia</taxon>
        <taxon>Copepoda</taxon>
        <taxon>Siphonostomatoida</taxon>
        <taxon>Caligidae</taxon>
        <taxon>Lepeophtheirus</taxon>
    </lineage>
</organism>
<accession>A0A0K2UAV7</accession>
<evidence type="ECO:0000313" key="1">
    <source>
        <dbReference type="EMBL" id="CDW35349.1"/>
    </source>
</evidence>
<sequence length="63" mass="7217">MKNNTILTLEMKLYSKTLTHLLIDLSRDDIKNYLLISLLNTSVLTGILNQRVVRILPHIISPT</sequence>
<name>A0A0K2UAV7_LEPSM</name>
<protein>
    <submittedName>
        <fullName evidence="1">Uncharacterized protein</fullName>
    </submittedName>
</protein>